<dbReference type="SMART" id="SM00091">
    <property type="entry name" value="PAS"/>
    <property type="match status" value="2"/>
</dbReference>
<comment type="caution">
    <text evidence="9">The sequence shown here is derived from an EMBL/GenBank/DDBJ whole genome shotgun (WGS) entry which is preliminary data.</text>
</comment>
<dbReference type="CDD" id="cd00130">
    <property type="entry name" value="PAS"/>
    <property type="match status" value="2"/>
</dbReference>
<dbReference type="Pfam" id="PF08447">
    <property type="entry name" value="PAS_3"/>
    <property type="match status" value="1"/>
</dbReference>
<dbReference type="SMART" id="SM00388">
    <property type="entry name" value="HisKA"/>
    <property type="match status" value="1"/>
</dbReference>
<evidence type="ECO:0000256" key="2">
    <source>
        <dbReference type="ARBA" id="ARBA00012438"/>
    </source>
</evidence>
<evidence type="ECO:0000256" key="4">
    <source>
        <dbReference type="ARBA" id="ARBA00022679"/>
    </source>
</evidence>
<gene>
    <name evidence="9" type="ORF">GCM10011425_21930</name>
</gene>
<dbReference type="Gene3D" id="3.30.450.20">
    <property type="entry name" value="PAS domain"/>
    <property type="match status" value="2"/>
</dbReference>
<dbReference type="InterPro" id="IPR036890">
    <property type="entry name" value="HATPase_C_sf"/>
</dbReference>
<dbReference type="EMBL" id="BMDO01000005">
    <property type="protein sequence ID" value="GGI50981.1"/>
    <property type="molecule type" value="Genomic_DNA"/>
</dbReference>
<reference evidence="9" key="1">
    <citation type="journal article" date="2014" name="Int. J. Syst. Evol. Microbiol.">
        <title>Complete genome sequence of Corynebacterium casei LMG S-19264T (=DSM 44701T), isolated from a smear-ripened cheese.</title>
        <authorList>
            <consortium name="US DOE Joint Genome Institute (JGI-PGF)"/>
            <person name="Walter F."/>
            <person name="Albersmeier A."/>
            <person name="Kalinowski J."/>
            <person name="Ruckert C."/>
        </authorList>
    </citation>
    <scope>NUCLEOTIDE SEQUENCE</scope>
    <source>
        <strain evidence="9">CCM 8711</strain>
    </source>
</reference>
<comment type="catalytic activity">
    <reaction evidence="1">
        <text>ATP + protein L-histidine = ADP + protein N-phospho-L-histidine.</text>
        <dbReference type="EC" id="2.7.13.3"/>
    </reaction>
</comment>
<evidence type="ECO:0000256" key="5">
    <source>
        <dbReference type="ARBA" id="ARBA00022777"/>
    </source>
</evidence>
<proteinExistence type="predicted"/>
<dbReference type="InterPro" id="IPR000014">
    <property type="entry name" value="PAS"/>
</dbReference>
<feature type="domain" description="PAS" evidence="7">
    <location>
        <begin position="161"/>
        <end position="231"/>
    </location>
</feature>
<dbReference type="SUPFAM" id="SSF55874">
    <property type="entry name" value="ATPase domain of HSP90 chaperone/DNA topoisomerase II/histidine kinase"/>
    <property type="match status" value="1"/>
</dbReference>
<organism evidence="9 10">
    <name type="scientific">Mucilaginibacter galii</name>
    <dbReference type="NCBI Taxonomy" id="2005073"/>
    <lineage>
        <taxon>Bacteria</taxon>
        <taxon>Pseudomonadati</taxon>
        <taxon>Bacteroidota</taxon>
        <taxon>Sphingobacteriia</taxon>
        <taxon>Sphingobacteriales</taxon>
        <taxon>Sphingobacteriaceae</taxon>
        <taxon>Mucilaginibacter</taxon>
    </lineage>
</organism>
<dbReference type="Pfam" id="PF00512">
    <property type="entry name" value="HisKA"/>
    <property type="match status" value="1"/>
</dbReference>
<dbReference type="Pfam" id="PF13426">
    <property type="entry name" value="PAS_9"/>
    <property type="match status" value="1"/>
</dbReference>
<feature type="domain" description="PAC" evidence="8">
    <location>
        <begin position="90"/>
        <end position="142"/>
    </location>
</feature>
<evidence type="ECO:0000256" key="1">
    <source>
        <dbReference type="ARBA" id="ARBA00000085"/>
    </source>
</evidence>
<dbReference type="EC" id="2.7.13.3" evidence="2"/>
<dbReference type="CDD" id="cd00082">
    <property type="entry name" value="HisKA"/>
    <property type="match status" value="1"/>
</dbReference>
<evidence type="ECO:0000313" key="9">
    <source>
        <dbReference type="EMBL" id="GGI50981.1"/>
    </source>
</evidence>
<dbReference type="PROSITE" id="PS50112">
    <property type="entry name" value="PAS"/>
    <property type="match status" value="2"/>
</dbReference>
<dbReference type="Gene3D" id="3.30.565.10">
    <property type="entry name" value="Histidine kinase-like ATPase, C-terminal domain"/>
    <property type="match status" value="1"/>
</dbReference>
<evidence type="ECO:0000259" key="8">
    <source>
        <dbReference type="PROSITE" id="PS50113"/>
    </source>
</evidence>
<dbReference type="InterPro" id="IPR003661">
    <property type="entry name" value="HisK_dim/P_dom"/>
</dbReference>
<dbReference type="SUPFAM" id="SSF55785">
    <property type="entry name" value="PYP-like sensor domain (PAS domain)"/>
    <property type="match status" value="2"/>
</dbReference>
<dbReference type="PROSITE" id="PS50113">
    <property type="entry name" value="PAC"/>
    <property type="match status" value="1"/>
</dbReference>
<dbReference type="PRINTS" id="PR00344">
    <property type="entry name" value="BCTRLSENSOR"/>
</dbReference>
<feature type="domain" description="Histidine kinase" evidence="6">
    <location>
        <begin position="304"/>
        <end position="518"/>
    </location>
</feature>
<dbReference type="Gene3D" id="1.10.287.130">
    <property type="match status" value="1"/>
</dbReference>
<feature type="domain" description="PAS" evidence="7">
    <location>
        <begin position="15"/>
        <end position="88"/>
    </location>
</feature>
<dbReference type="InterPro" id="IPR035965">
    <property type="entry name" value="PAS-like_dom_sf"/>
</dbReference>
<dbReference type="InterPro" id="IPR004358">
    <property type="entry name" value="Sig_transdc_His_kin-like_C"/>
</dbReference>
<dbReference type="InterPro" id="IPR013655">
    <property type="entry name" value="PAS_fold_3"/>
</dbReference>
<keyword evidence="4" id="KW-0808">Transferase</keyword>
<evidence type="ECO:0000259" key="6">
    <source>
        <dbReference type="PROSITE" id="PS50109"/>
    </source>
</evidence>
<keyword evidence="10" id="KW-1185">Reference proteome</keyword>
<accession>A0A917JBE0</accession>
<dbReference type="AlphaFoldDB" id="A0A917JBE0"/>
<dbReference type="SUPFAM" id="SSF47384">
    <property type="entry name" value="Homodimeric domain of signal transducing histidine kinase"/>
    <property type="match status" value="1"/>
</dbReference>
<dbReference type="PROSITE" id="PS50109">
    <property type="entry name" value="HIS_KIN"/>
    <property type="match status" value="1"/>
</dbReference>
<dbReference type="InterPro" id="IPR036097">
    <property type="entry name" value="HisK_dim/P_sf"/>
</dbReference>
<dbReference type="Pfam" id="PF02518">
    <property type="entry name" value="HATPase_c"/>
    <property type="match status" value="1"/>
</dbReference>
<reference evidence="9" key="2">
    <citation type="submission" date="2020-09" db="EMBL/GenBank/DDBJ databases">
        <authorList>
            <person name="Sun Q."/>
            <person name="Sedlacek I."/>
        </authorList>
    </citation>
    <scope>NUCLEOTIDE SEQUENCE</scope>
    <source>
        <strain evidence="9">CCM 8711</strain>
    </source>
</reference>
<protein>
    <recommendedName>
        <fullName evidence="2">histidine kinase</fullName>
        <ecNumber evidence="2">2.7.13.3</ecNumber>
    </recommendedName>
</protein>
<sequence>MTLNINESPLDGSVDEKLFKLLVANVKDYAIYLVDPNGYILSWNEGAQHIKGYRADEVIGRHISIFYLNDDVEKKRLRHNLNQALKHGMYESEGWRVRKDGTLYWANNVLTTLYNDSGHLIGFAKVTRDFTERKLLEEKQAQINTELERRVKQNTEQIIANELRFRKLIENSYEGISLLDENLKVFYRSPSAERINGWQQGEREVTSALDIVHPDDRPAVMLLFKEMLKKPAEAFFVTCRALHGKGYYLWLECVFTNMLHDESFKAIVCNFRDITAQKNAELEREKVTLDLVQRNKDLEQFAYIISHNLRAPVANITGLSTLLQHTMTEDQESADILKALAKSIDNLDDVIGDLNQILQVNNEVNDKIEKVSLSHLFKEIQIGLSSIIQKNDATLKCDFNEVEEILSLKGFMYSIFQNLIINSIKYHRPGVPPLVNIRTELKDDCIHIYFKDNGKGIDLKKYGNHLFGLYKRFDQTVKGKGIGLFMVKMQVERLGGSIQVESEPDAGTEFTLKFPASIKAEE</sequence>
<keyword evidence="5 9" id="KW-0418">Kinase</keyword>
<dbReference type="GO" id="GO:0000155">
    <property type="term" value="F:phosphorelay sensor kinase activity"/>
    <property type="evidence" value="ECO:0007669"/>
    <property type="project" value="InterPro"/>
</dbReference>
<dbReference type="SMART" id="SM00387">
    <property type="entry name" value="HATPase_c"/>
    <property type="match status" value="1"/>
</dbReference>
<evidence type="ECO:0000259" key="7">
    <source>
        <dbReference type="PROSITE" id="PS50112"/>
    </source>
</evidence>
<dbReference type="PANTHER" id="PTHR43304">
    <property type="entry name" value="PHYTOCHROME-LIKE PROTEIN CPH1"/>
    <property type="match status" value="1"/>
</dbReference>
<dbReference type="InterPro" id="IPR003594">
    <property type="entry name" value="HATPase_dom"/>
</dbReference>
<dbReference type="InterPro" id="IPR052162">
    <property type="entry name" value="Sensor_kinase/Photoreceptor"/>
</dbReference>
<evidence type="ECO:0000256" key="3">
    <source>
        <dbReference type="ARBA" id="ARBA00022553"/>
    </source>
</evidence>
<dbReference type="NCBIfam" id="TIGR00229">
    <property type="entry name" value="sensory_box"/>
    <property type="match status" value="2"/>
</dbReference>
<dbReference type="InterPro" id="IPR005467">
    <property type="entry name" value="His_kinase_dom"/>
</dbReference>
<dbReference type="InterPro" id="IPR000700">
    <property type="entry name" value="PAS-assoc_C"/>
</dbReference>
<evidence type="ECO:0000313" key="10">
    <source>
        <dbReference type="Proteomes" id="UP000662074"/>
    </source>
</evidence>
<dbReference type="Proteomes" id="UP000662074">
    <property type="component" value="Unassembled WGS sequence"/>
</dbReference>
<dbReference type="PANTHER" id="PTHR43304:SF1">
    <property type="entry name" value="PAC DOMAIN-CONTAINING PROTEIN"/>
    <property type="match status" value="1"/>
</dbReference>
<keyword evidence="3" id="KW-0597">Phosphoprotein</keyword>
<name>A0A917JBE0_9SPHI</name>